<evidence type="ECO:0000313" key="2">
    <source>
        <dbReference type="Proteomes" id="UP001476798"/>
    </source>
</evidence>
<accession>A0ABV0NM81</accession>
<keyword evidence="2" id="KW-1185">Reference proteome</keyword>
<proteinExistence type="predicted"/>
<gene>
    <name evidence="1" type="ORF">GOODEAATRI_021885</name>
</gene>
<sequence length="116" mass="13076">MNSSVYQNILVSNRSPSVHQLNLSSNRVINRIPNDLGNMLLFYSISLWHCFYKLLQCLQDLSVRSCIDFLQDLVEMMGELDQCTNSSPAHPKDSEQGKGLVSVMASPCVRTVYHAL</sequence>
<organism evidence="1 2">
    <name type="scientific">Goodea atripinnis</name>
    <dbReference type="NCBI Taxonomy" id="208336"/>
    <lineage>
        <taxon>Eukaryota</taxon>
        <taxon>Metazoa</taxon>
        <taxon>Chordata</taxon>
        <taxon>Craniata</taxon>
        <taxon>Vertebrata</taxon>
        <taxon>Euteleostomi</taxon>
        <taxon>Actinopterygii</taxon>
        <taxon>Neopterygii</taxon>
        <taxon>Teleostei</taxon>
        <taxon>Neoteleostei</taxon>
        <taxon>Acanthomorphata</taxon>
        <taxon>Ovalentaria</taxon>
        <taxon>Atherinomorphae</taxon>
        <taxon>Cyprinodontiformes</taxon>
        <taxon>Goodeidae</taxon>
        <taxon>Goodea</taxon>
    </lineage>
</organism>
<dbReference type="Proteomes" id="UP001476798">
    <property type="component" value="Unassembled WGS sequence"/>
</dbReference>
<protein>
    <submittedName>
        <fullName evidence="1">Uncharacterized protein</fullName>
    </submittedName>
</protein>
<reference evidence="1 2" key="1">
    <citation type="submission" date="2021-06" db="EMBL/GenBank/DDBJ databases">
        <authorList>
            <person name="Palmer J.M."/>
        </authorList>
    </citation>
    <scope>NUCLEOTIDE SEQUENCE [LARGE SCALE GENOMIC DNA]</scope>
    <source>
        <strain evidence="1 2">GA_2019</strain>
        <tissue evidence="1">Muscle</tissue>
    </source>
</reference>
<evidence type="ECO:0000313" key="1">
    <source>
        <dbReference type="EMBL" id="MEQ2172517.1"/>
    </source>
</evidence>
<dbReference type="EMBL" id="JAHRIO010042160">
    <property type="protein sequence ID" value="MEQ2172517.1"/>
    <property type="molecule type" value="Genomic_DNA"/>
</dbReference>
<name>A0ABV0NM81_9TELE</name>
<comment type="caution">
    <text evidence="1">The sequence shown here is derived from an EMBL/GenBank/DDBJ whole genome shotgun (WGS) entry which is preliminary data.</text>
</comment>